<feature type="domain" description="DUF8128" evidence="3">
    <location>
        <begin position="9"/>
        <end position="347"/>
    </location>
</feature>
<name>A0A1H7V4A4_HALLR</name>
<proteinExistence type="predicted"/>
<dbReference type="PANTHER" id="PTHR30121:SF6">
    <property type="entry name" value="SLR6007 PROTEIN"/>
    <property type="match status" value="1"/>
</dbReference>
<evidence type="ECO:0000313" key="5">
    <source>
        <dbReference type="Proteomes" id="UP000183894"/>
    </source>
</evidence>
<dbReference type="SUPFAM" id="SSF56731">
    <property type="entry name" value="DNA primase core"/>
    <property type="match status" value="1"/>
</dbReference>
<accession>A0A1H7V4A4</accession>
<evidence type="ECO:0000256" key="1">
    <source>
        <dbReference type="SAM" id="MobiDB-lite"/>
    </source>
</evidence>
<organism evidence="4 5">
    <name type="scientific">Haloferax larsenii</name>
    <dbReference type="NCBI Taxonomy" id="302484"/>
    <lineage>
        <taxon>Archaea</taxon>
        <taxon>Methanobacteriati</taxon>
        <taxon>Methanobacteriota</taxon>
        <taxon>Stenosarchaea group</taxon>
        <taxon>Halobacteria</taxon>
        <taxon>Halobacteriales</taxon>
        <taxon>Haloferacaceae</taxon>
        <taxon>Haloferax</taxon>
    </lineage>
</organism>
<dbReference type="Gene3D" id="3.40.50.300">
    <property type="entry name" value="P-loop containing nucleotide triphosphate hydrolases"/>
    <property type="match status" value="2"/>
</dbReference>
<dbReference type="Pfam" id="PF26449">
    <property type="entry name" value="DUF8128"/>
    <property type="match status" value="1"/>
</dbReference>
<protein>
    <submittedName>
        <fullName evidence="4">AAA-like domain-containing protein</fullName>
    </submittedName>
</protein>
<feature type="compositionally biased region" description="Acidic residues" evidence="1">
    <location>
        <begin position="1908"/>
        <end position="1934"/>
    </location>
</feature>
<dbReference type="CDD" id="cd01127">
    <property type="entry name" value="TrwB_TraG_TraD_VirD4"/>
    <property type="match status" value="1"/>
</dbReference>
<sequence length="3118" mass="350952">MKLPFISDDSYKSKQIDTQTLKQLGEQLSGFDYHFIKARPFEDGPGQEYGPEVISAFQDVTVKRTRLRRFLGKEKNPPPFSYEIWYDNEKLKFIWGMPDDYWFGELRKVITGNYPRVGLQRMSKQFPSVSEGQFVAGGELELDENRYRPIKGVGPNAPGGFPPDKAALRALTSSLIGQNESSAIAQVVFTPAGDDWRDGGTLVRGADRVASDLRDGEVVDSYINPYIKDPSEKSLRIAKAIQDQADESAFYVNIRYFVFGDDEDFVVKEANSIGNAFRSTYQNQEFGQRFAQVPYQKDDLVPALERTVSREWERRKKHESVALTVPELAALAHIPNSDIDTPNVEWTRRALTSQAPAAAPRKVESIDPLPYDQYGHERSAADDNLTNRVPELPAGDEDAVAAPGETVEASATENDENDETLALDGTTIDGTDTRDIASEDGDTPTARTKTVTSGEADTPQPPSAQWEGEKRDGFRKFADQFQSGELTPEDIREKFNENEAEILISKLEREVAYREEHGYEVETDDGKTVYRKEDSGRNLPAPVREPEGFEFTPVGVEREWCRDPHTNEDRAYEVKVHADDGNVYMGSDVRRELIDVHSDHPDSPIWLGWLKDNRVGFHEIGVDVEQAFRHMVIFGMTGMGKSTSEKNVLNQIARKGHGFCFIDPKGDTIDDLMRELPEDRMDDLIYIEPGSKDFDLVVGLNFFETASSPTERAYDREVSSIVDDLTSILKAGDYWGPKMEGITTNIARAMIRSDKPFTLLDMYYVLQSKESRQAFAELVHREGMEKSTEYDLEDVDTEDERAKTIDAMKNIQGYTKQIAQMDYEEVDAVVRRIQHWVEDPIARGIVAHRDGTVNLSDAVEENKIILVKVNVSSDDIKQVVTTAVLRRIWATIQERDEEEHARNPFFTLIDEFDDVVSDEMGIGKMLSKARSGKMGITIAMQNPSQIKEPTRKEIFGNSRTMASFGIGEPDDADIIQRRFEEEVDERMVQDIPQYNIFTRIAMEENGESILSDTLPLATFADYPPLRSREERKEYIQQSLDRHGVPPLETKLEETAMLIHDIGSDEGTQRELLQSIREVQIERDTEAVAIRAVAERFEERTGRSFDDYPGGLELSREHVRRYVPTENVEDIYDPNEEIERDDDEAAYVSLHELRPDDVDDVEDGQDLTAAREAYTEIVADGPKMHTLESTEGAISLTEAGHQFILDADQGMTSPSQLHRELLAHSFDWFARMDYTVSIVPQLVKQERPDATGELPGELDHRSRKKIRESLNRLEEEYPLAYDFSASQDITIEAEASLRKPAVTLQNLVRAHNQGYKCVFAVPDGRINNNMVRDELAQRLYGVLADPPYIKRIIEWEDEDGKEHTAKALYNKHDYLSLSNDEEEEKYALIPKGSQAAWEEEGGLLKLYVGSDIDKTSWGDIAPEELVNASANAFDVWGRYDKYEDEWVVYPDGKPLRYDTLEELQERWQRVRQPFHPETEFNGDIPDEDDWEIVIIPASPDKPNPLVEAADDTMPQVYDGESLTPLIPKEHWDGEFRETFATELLYDYDHTEQAASELTDEAATPAQVRLNDILASYYMSYEAFKDDDEPLPKIDHLYYPDVDFGGKNPMSRRFWEKVWNAANTAHESPLNYQVLTKAIENGVAMADLHEEAIEAAVKTGHLIHTDEGYFLAPPRGTHAKLVLHGRPEDFVGREHWVEVWEGMGATPGDTVAQQFFESMAFGHGPFTDADATKPRVEAAVHIALQRETLEEAEMKGGQDGYRLPPRDVPQGWKAVWDFAGADYDEVIQDLGVVPIAKNAHQMDAEEVKEEMERSVAAGILVEEGIGYRLADPFGDDDIDWDLYETYYEEDTDTDTDKPVETTPASGQDDVDDDEEDHGPIVPERPPPEPENSPTDEDVAAAFADGVPSAQDDDTADLLDQDIDTTVELDDPTESEPESTSIDLNGPPESPDEETTDSAEGDDNELDVESPTDKTDANTESAVDADGDKEDGDEEADPETEDEDDPDGLTPTEPVDADGDDYADLTNTLAHELDFVPTDGEPDGWEDTFTAAVDYYHDQIDAPIPKNKAFNDLLDHLRDEYTEACEAHPTAVEGCADCVMVGPCDECGDETHIAHIEWRPCVNDNDEDYTYHYAVEPGCDHCAEVLTCAACAGVATDGEDEHGAVPEDVTVVERVGCRDHRGWTDESPECRWCETNTYQTPLLRLPETAREYYAGPDWPQRADPVRGLSDNLDEATDLVTSDLESHSAHRHLGDRDSIGRRWTDHTADSKKLGWIPGKWRAGVDHLLDEGYTPEQLIATGLFRPDYGRIARYLSDEHETTVEMEDIPEYDLSEVPDREKVRSVWRGRYLFPYHDEDGQVRYGMSRTQKGRPHPNDYRSDAKYLKQKLTNANYCEEPIFGVSTIEDGQPVIITEGIADAIAAHELGLPAISPVTTQFKDAVKFRLLDILAEHDVSTTLLIQDNEAASFNLLDEADIDVDDLSERMAARNELSGDELREYIRDQRDEGASRRGPIGEALEIGYGGPGEQGALATAAYLTERGVDCIMVELPRIAGRKVDLDDYLTDRLYEVAPPSPGLTTLLDTWRLENDEPISEAAPEEIYMGITNHPDERPVLQWINESIAWHEGYVDYAYPDWFTAGPPSAGDDEWHEADGDVSIDPISPTSEEDLARDDSDELSEEMYFMFDDLLHWAFILRDKGHTSFPLYKEWRSKKTGALSAGNFAAKDADVGETEVLTLADLGIGGFPLLGSHVAAVDAVYGDASQSRAAETYWVGDSEGALSRVTPLFEGLTMFDPRSHPDYAETVAGMRQRDVANRQDEWLGGDGFGGDIDASSSTSTSGPSDLFSYSLAEITGVTKGYRGPHPHKHFGDSENYFVMLSNEVAYDHKRKATFNALTYFAHLVKVRGDNNIEGPFTDEEILQTWVRVKDKHNFISEDDRVPRRAFIHAAKDMGIASTEDIETVTRETRNGTAYTRDELPVELWNETVEQFPTTYGVDSGYSRIVTEADFVVDGLTQENSMERFAQYHMTDEKEVGPDSNVDYIYVRSAVAYDAYRAFCIFNDVEPKGEWKLHELYEAAGCEKKRPREKTLTGRDVDGRPSVMVGKTLTDMGWTLYKKSEELPDE</sequence>
<dbReference type="InterPro" id="IPR027417">
    <property type="entry name" value="P-loop_NTPase"/>
</dbReference>
<dbReference type="InterPro" id="IPR058441">
    <property type="entry name" value="DUF8128"/>
</dbReference>
<feature type="compositionally biased region" description="Acidic residues" evidence="1">
    <location>
        <begin position="1947"/>
        <end position="1967"/>
    </location>
</feature>
<dbReference type="InterPro" id="IPR002789">
    <property type="entry name" value="HerA_central"/>
</dbReference>
<dbReference type="Gene3D" id="3.90.980.10">
    <property type="entry name" value="DNA primase, catalytic core, N-terminal domain"/>
    <property type="match status" value="1"/>
</dbReference>
<reference evidence="4 5" key="1">
    <citation type="submission" date="2016-10" db="EMBL/GenBank/DDBJ databases">
        <authorList>
            <person name="de Groot N.N."/>
        </authorList>
    </citation>
    <scope>NUCLEOTIDE SEQUENCE [LARGE SCALE GENOMIC DNA]</scope>
    <source>
        <strain evidence="4 5">CDM_5</strain>
    </source>
</reference>
<feature type="compositionally biased region" description="Polar residues" evidence="1">
    <location>
        <begin position="445"/>
        <end position="455"/>
    </location>
</feature>
<dbReference type="Proteomes" id="UP000183894">
    <property type="component" value="Unassembled WGS sequence"/>
</dbReference>
<dbReference type="Pfam" id="PF01935">
    <property type="entry name" value="DUF87"/>
    <property type="match status" value="1"/>
</dbReference>
<gene>
    <name evidence="4" type="ORF">SAMN04488691_1172</name>
</gene>
<evidence type="ECO:0000259" key="3">
    <source>
        <dbReference type="Pfam" id="PF26449"/>
    </source>
</evidence>
<feature type="compositionally biased region" description="Acidic residues" evidence="1">
    <location>
        <begin position="2640"/>
        <end position="2651"/>
    </location>
</feature>
<feature type="domain" description="Helicase HerA central" evidence="2">
    <location>
        <begin position="618"/>
        <end position="888"/>
    </location>
</feature>
<dbReference type="EMBL" id="FOAD01000017">
    <property type="protein sequence ID" value="SEM04081.1"/>
    <property type="molecule type" value="Genomic_DNA"/>
</dbReference>
<dbReference type="InterPro" id="IPR037068">
    <property type="entry name" value="DNA_primase_core_N_sf"/>
</dbReference>
<dbReference type="PANTHER" id="PTHR30121">
    <property type="entry name" value="UNCHARACTERIZED PROTEIN YJGR-RELATED"/>
    <property type="match status" value="1"/>
</dbReference>
<evidence type="ECO:0000259" key="2">
    <source>
        <dbReference type="Pfam" id="PF01935"/>
    </source>
</evidence>
<feature type="region of interest" description="Disordered" evidence="1">
    <location>
        <begin position="2637"/>
        <end position="2668"/>
    </location>
</feature>
<feature type="region of interest" description="Disordered" evidence="1">
    <location>
        <begin position="1847"/>
        <end position="2019"/>
    </location>
</feature>
<evidence type="ECO:0000313" key="4">
    <source>
        <dbReference type="EMBL" id="SEM04081.1"/>
    </source>
</evidence>
<dbReference type="SUPFAM" id="SSF52540">
    <property type="entry name" value="P-loop containing nucleoside triphosphate hydrolases"/>
    <property type="match status" value="1"/>
</dbReference>
<feature type="compositionally biased region" description="Acidic residues" evidence="1">
    <location>
        <begin position="1980"/>
        <end position="2004"/>
    </location>
</feature>
<dbReference type="InterPro" id="IPR051162">
    <property type="entry name" value="T4SS_component"/>
</dbReference>
<feature type="region of interest" description="Disordered" evidence="1">
    <location>
        <begin position="353"/>
        <end position="469"/>
    </location>
</feature>